<name>A0AA37T6T8_9GAMM</name>
<comment type="caution">
    <text evidence="1">The sequence shown here is derived from an EMBL/GenBank/DDBJ whole genome shotgun (WGS) entry which is preliminary data.</text>
</comment>
<accession>A0AA37T6T8</accession>
<reference evidence="1 2" key="1">
    <citation type="journal article" date="2014" name="Int. J. Syst. Evol. Microbiol.">
        <title>Complete genome sequence of Corynebacterium casei LMG S-19264T (=DSM 44701T), isolated from a smear-ripened cheese.</title>
        <authorList>
            <consortium name="US DOE Joint Genome Institute (JGI-PGF)"/>
            <person name="Walter F."/>
            <person name="Albersmeier A."/>
            <person name="Kalinowski J."/>
            <person name="Ruckert C."/>
        </authorList>
    </citation>
    <scope>NUCLEOTIDE SEQUENCE [LARGE SCALE GENOMIC DNA]</scope>
    <source>
        <strain evidence="1 2">NBRC 110095</strain>
    </source>
</reference>
<dbReference type="AlphaFoldDB" id="A0AA37T6T8"/>
<dbReference type="RefSeq" id="WP_232595712.1">
    <property type="nucleotide sequence ID" value="NZ_BSPD01000016.1"/>
</dbReference>
<evidence type="ECO:0000313" key="1">
    <source>
        <dbReference type="EMBL" id="GLS24640.1"/>
    </source>
</evidence>
<gene>
    <name evidence="1" type="ORF">GCM10007877_03540</name>
</gene>
<sequence length="222" mass="24885">MSKRTRPTSPEKPAKKFKSSTADNLHNLAIALHSHTASEIVETTLANKNSVCWDWVFNGAQSKSFNDPRVLICGYLNHTITDTELEKITAKEDSIIKKLEPTREKFYRSDRLQNDYKEACEKVVEACMSLSDIQVDESSPLRIKYYYDLKAVFFQHIEFDYNKGMYGMTITKGGGELLKAFNGDSLVSGNPPSATIGVDISSLKPAHITCIADLLKNARKNV</sequence>
<evidence type="ECO:0000313" key="2">
    <source>
        <dbReference type="Proteomes" id="UP001156870"/>
    </source>
</evidence>
<dbReference type="Proteomes" id="UP001156870">
    <property type="component" value="Unassembled WGS sequence"/>
</dbReference>
<protein>
    <submittedName>
        <fullName evidence="1">Uncharacterized protein</fullName>
    </submittedName>
</protein>
<proteinExistence type="predicted"/>
<dbReference type="EMBL" id="BSPD01000016">
    <property type="protein sequence ID" value="GLS24640.1"/>
    <property type="molecule type" value="Genomic_DNA"/>
</dbReference>
<organism evidence="1 2">
    <name type="scientific">Marinibactrum halimedae</name>
    <dbReference type="NCBI Taxonomy" id="1444977"/>
    <lineage>
        <taxon>Bacteria</taxon>
        <taxon>Pseudomonadati</taxon>
        <taxon>Pseudomonadota</taxon>
        <taxon>Gammaproteobacteria</taxon>
        <taxon>Cellvibrionales</taxon>
        <taxon>Cellvibrionaceae</taxon>
        <taxon>Marinibactrum</taxon>
    </lineage>
</organism>
<keyword evidence="2" id="KW-1185">Reference proteome</keyword>